<dbReference type="EMBL" id="CVTD020000008">
    <property type="protein sequence ID" value="CRZ33502.1"/>
    <property type="molecule type" value="Genomic_DNA"/>
</dbReference>
<protein>
    <submittedName>
        <fullName evidence="1">Uncharacterized protein</fullName>
    </submittedName>
</protein>
<evidence type="ECO:0000313" key="1">
    <source>
        <dbReference type="EMBL" id="CRZ33502.1"/>
    </source>
</evidence>
<dbReference type="AlphaFoldDB" id="A0A0H5SDQ7"/>
<organism evidence="1 2">
    <name type="scientific">Herbinix hemicellulosilytica</name>
    <dbReference type="NCBI Taxonomy" id="1564487"/>
    <lineage>
        <taxon>Bacteria</taxon>
        <taxon>Bacillati</taxon>
        <taxon>Bacillota</taxon>
        <taxon>Clostridia</taxon>
        <taxon>Lachnospirales</taxon>
        <taxon>Lachnospiraceae</taxon>
        <taxon>Herbinix</taxon>
    </lineage>
</organism>
<dbReference type="RefSeq" id="WP_103201679.1">
    <property type="nucleotide sequence ID" value="NZ_CVTD020000008.1"/>
</dbReference>
<keyword evidence="2" id="KW-1185">Reference proteome</keyword>
<name>A0A0H5SDQ7_HERHM</name>
<reference evidence="1 2" key="1">
    <citation type="submission" date="2015-06" db="EMBL/GenBank/DDBJ databases">
        <authorList>
            <person name="Wibberg Daniel"/>
        </authorList>
    </citation>
    <scope>NUCLEOTIDE SEQUENCE [LARGE SCALE GENOMIC DNA]</scope>
    <source>
        <strain evidence="1 2">T3/55T</strain>
    </source>
</reference>
<evidence type="ECO:0000313" key="2">
    <source>
        <dbReference type="Proteomes" id="UP000236497"/>
    </source>
</evidence>
<dbReference type="Proteomes" id="UP000236497">
    <property type="component" value="Unassembled WGS sequence"/>
</dbReference>
<gene>
    <name evidence="1" type="ORF">HHT355_0292</name>
</gene>
<proteinExistence type="predicted"/>
<sequence>MKIIIKSPNERTIRLIFPTRLLFNSLTAKIGAAALKKYVPSDKFKIKPRDLHKIVKEINRIKRKHPGLVLVDVETSDGDIVKIKL</sequence>
<accession>A0A0H5SDQ7</accession>